<keyword evidence="3" id="KW-0238">DNA-binding</keyword>
<gene>
    <name evidence="6" type="ORF">AVDCRST_MAG19-2405</name>
</gene>
<dbReference type="CDD" id="cd01392">
    <property type="entry name" value="HTH_LacI"/>
    <property type="match status" value="1"/>
</dbReference>
<dbReference type="Gene3D" id="1.10.260.40">
    <property type="entry name" value="lambda repressor-like DNA-binding domains"/>
    <property type="match status" value="1"/>
</dbReference>
<dbReference type="Pfam" id="PF00356">
    <property type="entry name" value="LacI"/>
    <property type="match status" value="1"/>
</dbReference>
<dbReference type="AlphaFoldDB" id="A0A6J4V615"/>
<organism evidence="6">
    <name type="scientific">uncultured Thermomicrobiales bacterium</name>
    <dbReference type="NCBI Taxonomy" id="1645740"/>
    <lineage>
        <taxon>Bacteria</taxon>
        <taxon>Pseudomonadati</taxon>
        <taxon>Thermomicrobiota</taxon>
        <taxon>Thermomicrobia</taxon>
        <taxon>Thermomicrobiales</taxon>
        <taxon>environmental samples</taxon>
    </lineage>
</organism>
<evidence type="ECO:0000256" key="1">
    <source>
        <dbReference type="ARBA" id="ARBA00022491"/>
    </source>
</evidence>
<dbReference type="EMBL" id="CADCWL010000114">
    <property type="protein sequence ID" value="CAA9567370.1"/>
    <property type="molecule type" value="Genomic_DNA"/>
</dbReference>
<feature type="domain" description="HTH lacI-type" evidence="5">
    <location>
        <begin position="15"/>
        <end position="69"/>
    </location>
</feature>
<dbReference type="PROSITE" id="PS00356">
    <property type="entry name" value="HTH_LACI_1"/>
    <property type="match status" value="1"/>
</dbReference>
<dbReference type="GO" id="GO:0003700">
    <property type="term" value="F:DNA-binding transcription factor activity"/>
    <property type="evidence" value="ECO:0007669"/>
    <property type="project" value="TreeGrafter"/>
</dbReference>
<dbReference type="PROSITE" id="PS50932">
    <property type="entry name" value="HTH_LACI_2"/>
    <property type="match status" value="1"/>
</dbReference>
<dbReference type="PANTHER" id="PTHR30146">
    <property type="entry name" value="LACI-RELATED TRANSCRIPTIONAL REPRESSOR"/>
    <property type="match status" value="1"/>
</dbReference>
<accession>A0A6J4V615</accession>
<sequence length="352" mass="37494">MLIADDAAPSRRTPATIRDVALAAGVTVGTASKALNGRGQLRAETRERVRAAADRLEFRPNDLVRSLQRGRTFTVGLLTNDSFGRFTMPLLGGIEDALGAAEILVFLSNLRDDPEREATVITSLLAKQVDGLIVMGRRSDPRPPLPVGRSRLPIVYANSRVTDPTALSLLPDDVQGGRLATEHLLRAGRRHLAHVTGPAHWEAVQHRRDGMAAALAAHGLTLPEERVLCGAWTEAWGYAAVGRLLERDPAVDALFCGSDLIARGALDALREQGRLVPDDVAVVGFDNWEIIAAAARPPLTTVDMNLHDLGQEAARRLLAAVAGEVAAGTIRLPCRLVVRASCGGANLAGSDA</sequence>
<evidence type="ECO:0000256" key="2">
    <source>
        <dbReference type="ARBA" id="ARBA00023015"/>
    </source>
</evidence>
<evidence type="ECO:0000256" key="4">
    <source>
        <dbReference type="ARBA" id="ARBA00023163"/>
    </source>
</evidence>
<dbReference type="SUPFAM" id="SSF47413">
    <property type="entry name" value="lambda repressor-like DNA-binding domains"/>
    <property type="match status" value="1"/>
</dbReference>
<keyword evidence="4" id="KW-0804">Transcription</keyword>
<keyword evidence="1" id="KW-0678">Repressor</keyword>
<dbReference type="Pfam" id="PF13377">
    <property type="entry name" value="Peripla_BP_3"/>
    <property type="match status" value="1"/>
</dbReference>
<dbReference type="InterPro" id="IPR028082">
    <property type="entry name" value="Peripla_BP_I"/>
</dbReference>
<evidence type="ECO:0000256" key="3">
    <source>
        <dbReference type="ARBA" id="ARBA00023125"/>
    </source>
</evidence>
<name>A0A6J4V615_9BACT</name>
<dbReference type="GO" id="GO:0000976">
    <property type="term" value="F:transcription cis-regulatory region binding"/>
    <property type="evidence" value="ECO:0007669"/>
    <property type="project" value="TreeGrafter"/>
</dbReference>
<dbReference type="InterPro" id="IPR010982">
    <property type="entry name" value="Lambda_DNA-bd_dom_sf"/>
</dbReference>
<dbReference type="SUPFAM" id="SSF53822">
    <property type="entry name" value="Periplasmic binding protein-like I"/>
    <property type="match status" value="1"/>
</dbReference>
<dbReference type="PANTHER" id="PTHR30146:SF148">
    <property type="entry name" value="HTH-TYPE TRANSCRIPTIONAL REPRESSOR PURR-RELATED"/>
    <property type="match status" value="1"/>
</dbReference>
<keyword evidence="2" id="KW-0805">Transcription regulation</keyword>
<reference evidence="6" key="1">
    <citation type="submission" date="2020-02" db="EMBL/GenBank/DDBJ databases">
        <authorList>
            <person name="Meier V. D."/>
        </authorList>
    </citation>
    <scope>NUCLEOTIDE SEQUENCE</scope>
    <source>
        <strain evidence="6">AVDCRST_MAG19</strain>
    </source>
</reference>
<dbReference type="CDD" id="cd06288">
    <property type="entry name" value="PBP1_sucrose_transcription_regulator"/>
    <property type="match status" value="1"/>
</dbReference>
<dbReference type="InterPro" id="IPR046335">
    <property type="entry name" value="LacI/GalR-like_sensor"/>
</dbReference>
<dbReference type="SMART" id="SM00354">
    <property type="entry name" value="HTH_LACI"/>
    <property type="match status" value="1"/>
</dbReference>
<dbReference type="InterPro" id="IPR000843">
    <property type="entry name" value="HTH_LacI"/>
</dbReference>
<protein>
    <recommendedName>
        <fullName evidence="5">HTH lacI-type domain-containing protein</fullName>
    </recommendedName>
</protein>
<proteinExistence type="predicted"/>
<dbReference type="Gene3D" id="3.40.50.2300">
    <property type="match status" value="2"/>
</dbReference>
<evidence type="ECO:0000313" key="6">
    <source>
        <dbReference type="EMBL" id="CAA9567370.1"/>
    </source>
</evidence>
<evidence type="ECO:0000259" key="5">
    <source>
        <dbReference type="PROSITE" id="PS50932"/>
    </source>
</evidence>